<reference evidence="3" key="1">
    <citation type="journal article" date="2023" name="Nat. Commun.">
        <title>Diploid and tetraploid genomes of Acorus and the evolution of monocots.</title>
        <authorList>
            <person name="Ma L."/>
            <person name="Liu K.W."/>
            <person name="Li Z."/>
            <person name="Hsiao Y.Y."/>
            <person name="Qi Y."/>
            <person name="Fu T."/>
            <person name="Tang G.D."/>
            <person name="Zhang D."/>
            <person name="Sun W.H."/>
            <person name="Liu D.K."/>
            <person name="Li Y."/>
            <person name="Chen G.Z."/>
            <person name="Liu X.D."/>
            <person name="Liao X.Y."/>
            <person name="Jiang Y.T."/>
            <person name="Yu X."/>
            <person name="Hao Y."/>
            <person name="Huang J."/>
            <person name="Zhao X.W."/>
            <person name="Ke S."/>
            <person name="Chen Y.Y."/>
            <person name="Wu W.L."/>
            <person name="Hsu J.L."/>
            <person name="Lin Y.F."/>
            <person name="Huang M.D."/>
            <person name="Li C.Y."/>
            <person name="Huang L."/>
            <person name="Wang Z.W."/>
            <person name="Zhao X."/>
            <person name="Zhong W.Y."/>
            <person name="Peng D.H."/>
            <person name="Ahmad S."/>
            <person name="Lan S."/>
            <person name="Zhang J.S."/>
            <person name="Tsai W.C."/>
            <person name="Van de Peer Y."/>
            <person name="Liu Z.J."/>
        </authorList>
    </citation>
    <scope>NUCLEOTIDE SEQUENCE</scope>
    <source>
        <strain evidence="3">CP</strain>
    </source>
</reference>
<accession>A0AAV9F0Z2</accession>
<dbReference type="Pfam" id="PF25019">
    <property type="entry name" value="LRR_R13L1-DRL21"/>
    <property type="match status" value="1"/>
</dbReference>
<sequence length="258" mass="29107">MPNLKIWEGHVVDGRHISSFSCLVSLVIEYCPMLTAMPCLPVVQNLHIREGHAMLLNAYNERNYEMLGTEVCLKTLSISSCKDVVSLPREVVSCLSTSLQELKIDNCENLTSLSDGLRCLTVLKKLEISNCSQLASLPLLPDALQLLSIQNCEMMSFLPEVLQQAASLQELEIGGFFTLAVLPKWLGNLTSLKELHIWNCPSLMRLPEEVLHLPRLEKLYIYECLQLARRYEKDKGEDWDLISHIADVEIVSLKVLEG</sequence>
<comment type="caution">
    <text evidence="3">The sequence shown here is derived from an EMBL/GenBank/DDBJ whole genome shotgun (WGS) entry which is preliminary data.</text>
</comment>
<dbReference type="InterPro" id="IPR056789">
    <property type="entry name" value="LRR_R13L1-DRL21"/>
</dbReference>
<dbReference type="PANTHER" id="PTHR36766:SF70">
    <property type="entry name" value="DISEASE RESISTANCE PROTEIN RGA4"/>
    <property type="match status" value="1"/>
</dbReference>
<reference evidence="3" key="2">
    <citation type="submission" date="2023-06" db="EMBL/GenBank/DDBJ databases">
        <authorList>
            <person name="Ma L."/>
            <person name="Liu K.-W."/>
            <person name="Li Z."/>
            <person name="Hsiao Y.-Y."/>
            <person name="Qi Y."/>
            <person name="Fu T."/>
            <person name="Tang G."/>
            <person name="Zhang D."/>
            <person name="Sun W.-H."/>
            <person name="Liu D.-K."/>
            <person name="Li Y."/>
            <person name="Chen G.-Z."/>
            <person name="Liu X.-D."/>
            <person name="Liao X.-Y."/>
            <person name="Jiang Y.-T."/>
            <person name="Yu X."/>
            <person name="Hao Y."/>
            <person name="Huang J."/>
            <person name="Zhao X.-W."/>
            <person name="Ke S."/>
            <person name="Chen Y.-Y."/>
            <person name="Wu W.-L."/>
            <person name="Hsu J.-L."/>
            <person name="Lin Y.-F."/>
            <person name="Huang M.-D."/>
            <person name="Li C.-Y."/>
            <person name="Huang L."/>
            <person name="Wang Z.-W."/>
            <person name="Zhao X."/>
            <person name="Zhong W.-Y."/>
            <person name="Peng D.-H."/>
            <person name="Ahmad S."/>
            <person name="Lan S."/>
            <person name="Zhang J.-S."/>
            <person name="Tsai W.-C."/>
            <person name="Van De Peer Y."/>
            <person name="Liu Z.-J."/>
        </authorList>
    </citation>
    <scope>NUCLEOTIDE SEQUENCE</scope>
    <source>
        <strain evidence="3">CP</strain>
        <tissue evidence="3">Leaves</tissue>
    </source>
</reference>
<dbReference type="SUPFAM" id="SSF52047">
    <property type="entry name" value="RNI-like"/>
    <property type="match status" value="1"/>
</dbReference>
<dbReference type="AlphaFoldDB" id="A0AAV9F0Z2"/>
<organism evidence="3 4">
    <name type="scientific">Acorus calamus</name>
    <name type="common">Sweet flag</name>
    <dbReference type="NCBI Taxonomy" id="4465"/>
    <lineage>
        <taxon>Eukaryota</taxon>
        <taxon>Viridiplantae</taxon>
        <taxon>Streptophyta</taxon>
        <taxon>Embryophyta</taxon>
        <taxon>Tracheophyta</taxon>
        <taxon>Spermatophyta</taxon>
        <taxon>Magnoliopsida</taxon>
        <taxon>Liliopsida</taxon>
        <taxon>Acoraceae</taxon>
        <taxon>Acorus</taxon>
    </lineage>
</organism>
<feature type="domain" description="R13L1/DRL21-like LRR repeat region" evidence="2">
    <location>
        <begin position="160"/>
        <end position="224"/>
    </location>
</feature>
<dbReference type="Proteomes" id="UP001180020">
    <property type="component" value="Unassembled WGS sequence"/>
</dbReference>
<dbReference type="InterPro" id="IPR032675">
    <property type="entry name" value="LRR_dom_sf"/>
</dbReference>
<evidence type="ECO:0000256" key="1">
    <source>
        <dbReference type="ARBA" id="ARBA00022614"/>
    </source>
</evidence>
<keyword evidence="4" id="KW-1185">Reference proteome</keyword>
<dbReference type="EMBL" id="JAUJYO010000004">
    <property type="protein sequence ID" value="KAK1318570.1"/>
    <property type="molecule type" value="Genomic_DNA"/>
</dbReference>
<gene>
    <name evidence="3" type="ORF">QJS10_CPB04g00344</name>
</gene>
<name>A0AAV9F0Z2_ACOCL</name>
<dbReference type="PANTHER" id="PTHR36766">
    <property type="entry name" value="PLANT BROAD-SPECTRUM MILDEW RESISTANCE PROTEIN RPW8"/>
    <property type="match status" value="1"/>
</dbReference>
<evidence type="ECO:0000313" key="3">
    <source>
        <dbReference type="EMBL" id="KAK1318570.1"/>
    </source>
</evidence>
<evidence type="ECO:0000313" key="4">
    <source>
        <dbReference type="Proteomes" id="UP001180020"/>
    </source>
</evidence>
<evidence type="ECO:0000259" key="2">
    <source>
        <dbReference type="Pfam" id="PF25019"/>
    </source>
</evidence>
<dbReference type="Gene3D" id="3.80.10.10">
    <property type="entry name" value="Ribonuclease Inhibitor"/>
    <property type="match status" value="2"/>
</dbReference>
<proteinExistence type="predicted"/>
<keyword evidence="1" id="KW-0433">Leucine-rich repeat</keyword>
<protein>
    <recommendedName>
        <fullName evidence="2">R13L1/DRL21-like LRR repeat region domain-containing protein</fullName>
    </recommendedName>
</protein>